<reference evidence="1 2" key="2">
    <citation type="submission" date="2011-10" db="EMBL/GenBank/DDBJ databases">
        <title>Draft genome sequence of Candidatus Burkholderia kirkii.</title>
        <authorList>
            <person name="Carlier A.L."/>
            <person name="Eberl L."/>
        </authorList>
    </citation>
    <scope>NUCLEOTIDE SEQUENCE [LARGE SCALE GENOMIC DNA]</scope>
    <source>
        <strain evidence="1 2">UZHbot1</strain>
    </source>
</reference>
<evidence type="ECO:0000313" key="1">
    <source>
        <dbReference type="EMBL" id="CCD36206.1"/>
    </source>
</evidence>
<dbReference type="HOGENOM" id="CLU_1168972_0_0_4"/>
<organism evidence="1 2">
    <name type="scientific">Candidatus Paraburkholderia kirkii UZHbot1</name>
    <dbReference type="NCBI Taxonomy" id="1055526"/>
    <lineage>
        <taxon>Bacteria</taxon>
        <taxon>Pseudomonadati</taxon>
        <taxon>Pseudomonadota</taxon>
        <taxon>Betaproteobacteria</taxon>
        <taxon>Burkholderiales</taxon>
        <taxon>Burkholderiaceae</taxon>
        <taxon>Paraburkholderia</taxon>
    </lineage>
</organism>
<evidence type="ECO:0000313" key="2">
    <source>
        <dbReference type="Proteomes" id="UP000003511"/>
    </source>
</evidence>
<reference evidence="1 2" key="1">
    <citation type="submission" date="2011-09" db="EMBL/GenBank/DDBJ databases">
        <authorList>
            <person name="Carlier A."/>
        </authorList>
    </citation>
    <scope>NUCLEOTIDE SEQUENCE [LARGE SCALE GENOMIC DNA]</scope>
    <source>
        <strain evidence="1 2">UZHbot1</strain>
    </source>
</reference>
<proteinExistence type="predicted"/>
<dbReference type="AlphaFoldDB" id="G4M4X9"/>
<dbReference type="Proteomes" id="UP000003511">
    <property type="component" value="Unassembled WGS sequence"/>
</dbReference>
<dbReference type="BioCyc" id="CBUR1055526:G10QW-2273-MONOMER"/>
<name>G4M4X9_9BURK</name>
<protein>
    <submittedName>
        <fullName evidence="1">Uncharacterized protein</fullName>
    </submittedName>
</protein>
<keyword evidence="2" id="KW-1185">Reference proteome</keyword>
<sequence>MIVEASATIGVEAHVAIHDGDKIYDPADGIWPQQLLVSLDGPVEESDPDEIRTVSLLADTPATVFRCEWQRADGNIGRQEGRPLAMVAFLSLPTWTFPGWTKTIDFFNRNRRVSYIRRDYVVLKQAPRFSGRLFFTCASMALIPFRRTAHFANYANRRSQQTLPCRSYWCFPGICTTRHRNCAKAILPKASLATGGCSPSFLFTLSGTHILVRHMHFSICGGYPAMGSSIRSFLPMV</sequence>
<comment type="caution">
    <text evidence="1">The sequence shown here is derived from an EMBL/GenBank/DDBJ whole genome shotgun (WGS) entry which is preliminary data.</text>
</comment>
<gene>
    <name evidence="1" type="ORF">BKIR_c129_0756</name>
</gene>
<dbReference type="EMBL" id="CAFE01000036">
    <property type="protein sequence ID" value="CCD36206.1"/>
    <property type="molecule type" value="Genomic_DNA"/>
</dbReference>
<accession>G4M4X9</accession>